<name>A0A6A4HS21_9AGAR</name>
<evidence type="ECO:0000313" key="1">
    <source>
        <dbReference type="EMBL" id="KAE9401942.1"/>
    </source>
</evidence>
<dbReference type="SUPFAM" id="SSF57701">
    <property type="entry name" value="Zn2/Cys6 DNA-binding domain"/>
    <property type="match status" value="1"/>
</dbReference>
<dbReference type="GO" id="GO:0000981">
    <property type="term" value="F:DNA-binding transcription factor activity, RNA polymerase II-specific"/>
    <property type="evidence" value="ECO:0007669"/>
    <property type="project" value="InterPro"/>
</dbReference>
<dbReference type="Proteomes" id="UP000799118">
    <property type="component" value="Unassembled WGS sequence"/>
</dbReference>
<dbReference type="AlphaFoldDB" id="A0A6A4HS21"/>
<evidence type="ECO:0008006" key="3">
    <source>
        <dbReference type="Google" id="ProtNLM"/>
    </source>
</evidence>
<reference evidence="1" key="1">
    <citation type="journal article" date="2019" name="Environ. Microbiol.">
        <title>Fungal ecological strategies reflected in gene transcription - a case study of two litter decomposers.</title>
        <authorList>
            <person name="Barbi F."/>
            <person name="Kohler A."/>
            <person name="Barry K."/>
            <person name="Baskaran P."/>
            <person name="Daum C."/>
            <person name="Fauchery L."/>
            <person name="Ihrmark K."/>
            <person name="Kuo A."/>
            <person name="LaButti K."/>
            <person name="Lipzen A."/>
            <person name="Morin E."/>
            <person name="Grigoriev I.V."/>
            <person name="Henrissat B."/>
            <person name="Lindahl B."/>
            <person name="Martin F."/>
        </authorList>
    </citation>
    <scope>NUCLEOTIDE SEQUENCE</scope>
    <source>
        <strain evidence="1">JB14</strain>
    </source>
</reference>
<organism evidence="1 2">
    <name type="scientific">Gymnopus androsaceus JB14</name>
    <dbReference type="NCBI Taxonomy" id="1447944"/>
    <lineage>
        <taxon>Eukaryota</taxon>
        <taxon>Fungi</taxon>
        <taxon>Dikarya</taxon>
        <taxon>Basidiomycota</taxon>
        <taxon>Agaricomycotina</taxon>
        <taxon>Agaricomycetes</taxon>
        <taxon>Agaricomycetidae</taxon>
        <taxon>Agaricales</taxon>
        <taxon>Marasmiineae</taxon>
        <taxon>Omphalotaceae</taxon>
        <taxon>Gymnopus</taxon>
    </lineage>
</organism>
<dbReference type="EMBL" id="ML769440">
    <property type="protein sequence ID" value="KAE9401942.1"/>
    <property type="molecule type" value="Genomic_DNA"/>
</dbReference>
<dbReference type="InterPro" id="IPR036864">
    <property type="entry name" value="Zn2-C6_fun-type_DNA-bd_sf"/>
</dbReference>
<gene>
    <name evidence="1" type="ORF">BT96DRAFT_937534</name>
</gene>
<evidence type="ECO:0000313" key="2">
    <source>
        <dbReference type="Proteomes" id="UP000799118"/>
    </source>
</evidence>
<protein>
    <recommendedName>
        <fullName evidence="3">Zn(2)-C6 fungal-type domain-containing protein</fullName>
    </recommendedName>
</protein>
<proteinExistence type="predicted"/>
<dbReference type="GO" id="GO:0008270">
    <property type="term" value="F:zinc ion binding"/>
    <property type="evidence" value="ECO:0007669"/>
    <property type="project" value="InterPro"/>
</dbReference>
<accession>A0A6A4HS21</accession>
<keyword evidence="2" id="KW-1185">Reference proteome</keyword>
<sequence length="144" mass="16220">MSLCDHYQRPQNELKDASGAKITVVANLTLEERKEFLQKLFRSPTTSLIEPGWAEFVNASGGCRACKKKGRRCETSNGTQVICEACRRDKKKCTFGSFIRFRYAASQLGITLTQALEIFEKELPDINGKKGYYGRSFVHAVCRA</sequence>